<dbReference type="SUPFAM" id="SSF159245">
    <property type="entry name" value="AttH-like"/>
    <property type="match status" value="1"/>
</dbReference>
<comment type="caution">
    <text evidence="2">The sequence shown here is derived from an EMBL/GenBank/DDBJ whole genome shotgun (WGS) entry which is preliminary data.</text>
</comment>
<dbReference type="Pfam" id="PF07143">
    <property type="entry name" value="CrtC"/>
    <property type="match status" value="1"/>
</dbReference>
<dbReference type="Pfam" id="PF17186">
    <property type="entry name" value="Lipocalin_9"/>
    <property type="match status" value="1"/>
</dbReference>
<proteinExistence type="predicted"/>
<dbReference type="InterPro" id="IPR010791">
    <property type="entry name" value="AttH_dom"/>
</dbReference>
<name>A0A9X2H9Z6_9HYPH</name>
<sequence length="387" mass="41576">MPTSFDLNASGSVPNLLPVAGAELQWWFVQGHVAGDDAPAVHFMAAFFVINGVARAAPEPAHMLLLHILDGATTPHVVSRITPAVAAVHRAWARTVAQANYAPALASVVLRRHLADVESSASEGGIDTRADGAWLGTDTFAIHWDGFAFAATDGGFELALPTGANGAARLRLEPQRPWMDEDGGRLDPAVASPYRYICCPRLAVSGEIGGRQVNGHAWIDRQWGALDRWLLVRGHDGIQLSGWDWLGLTLEDGTDFLIQRGYTVGAGPLGNGFVVRFDKRSARLTPGGFAPAPHGYWTSHRSGARYPVARRVLLPAEDGVIDVVPVRRDQEIPVYGASAIWEGAVTASGHLAGREVAGHGRLELFGYGYADTVARYLARRMRRGFGG</sequence>
<keyword evidence="3" id="KW-1185">Reference proteome</keyword>
<dbReference type="Gene3D" id="2.40.370.10">
    <property type="entry name" value="AttH-like domain"/>
    <property type="match status" value="2"/>
</dbReference>
<dbReference type="InterPro" id="IPR023374">
    <property type="entry name" value="AttH-like_dom_sf"/>
</dbReference>
<dbReference type="Proteomes" id="UP001155220">
    <property type="component" value="Unassembled WGS sequence"/>
</dbReference>
<dbReference type="AlphaFoldDB" id="A0A9X2H9Z6"/>
<evidence type="ECO:0000313" key="2">
    <source>
        <dbReference type="EMBL" id="MCP3056971.1"/>
    </source>
</evidence>
<dbReference type="EMBL" id="JALHBS010000116">
    <property type="protein sequence ID" value="MCP3056971.1"/>
    <property type="molecule type" value="Genomic_DNA"/>
</dbReference>
<accession>A0A9X2H9Z6</accession>
<protein>
    <recommendedName>
        <fullName evidence="1">AttH domain-containing protein</fullName>
    </recommendedName>
</protein>
<gene>
    <name evidence="2" type="ORF">MJ956_17740</name>
</gene>
<evidence type="ECO:0000313" key="3">
    <source>
        <dbReference type="Proteomes" id="UP001155220"/>
    </source>
</evidence>
<feature type="domain" description="AttH" evidence="1">
    <location>
        <begin position="25"/>
        <end position="224"/>
    </location>
</feature>
<organism evidence="2 3">
    <name type="scientific">Aurantimonas marianensis</name>
    <dbReference type="NCBI Taxonomy" id="2920428"/>
    <lineage>
        <taxon>Bacteria</taxon>
        <taxon>Pseudomonadati</taxon>
        <taxon>Pseudomonadota</taxon>
        <taxon>Alphaproteobacteria</taxon>
        <taxon>Hyphomicrobiales</taxon>
        <taxon>Aurantimonadaceae</taxon>
        <taxon>Aurantimonas</taxon>
    </lineage>
</organism>
<reference evidence="2" key="1">
    <citation type="submission" date="2022-03" db="EMBL/GenBank/DDBJ databases">
        <title>Aurantimonas Liuensis sp. Nov., isolated from the hadal seawater of the Mariana Trench.</title>
        <authorList>
            <person name="Liu R."/>
        </authorList>
    </citation>
    <scope>NUCLEOTIDE SEQUENCE</scope>
    <source>
        <strain evidence="2">LRZ36</strain>
    </source>
</reference>
<evidence type="ECO:0000259" key="1">
    <source>
        <dbReference type="Pfam" id="PF07143"/>
    </source>
</evidence>
<dbReference type="PANTHER" id="PTHR38591">
    <property type="entry name" value="HYDROLASE"/>
    <property type="match status" value="1"/>
</dbReference>
<dbReference type="RefSeq" id="WP_253965772.1">
    <property type="nucleotide sequence ID" value="NZ_JALHBS010000116.1"/>
</dbReference>
<dbReference type="PANTHER" id="PTHR38591:SF1">
    <property type="entry name" value="BLL1000 PROTEIN"/>
    <property type="match status" value="1"/>
</dbReference>